<keyword evidence="3" id="KW-1185">Reference proteome</keyword>
<dbReference type="Proteomes" id="UP000053268">
    <property type="component" value="Unassembled WGS sequence"/>
</dbReference>
<name>A0A194PHR2_PAPXU</name>
<organism evidence="2 3">
    <name type="scientific">Papilio xuthus</name>
    <name type="common">Asian swallowtail butterfly</name>
    <dbReference type="NCBI Taxonomy" id="66420"/>
    <lineage>
        <taxon>Eukaryota</taxon>
        <taxon>Metazoa</taxon>
        <taxon>Ecdysozoa</taxon>
        <taxon>Arthropoda</taxon>
        <taxon>Hexapoda</taxon>
        <taxon>Insecta</taxon>
        <taxon>Pterygota</taxon>
        <taxon>Neoptera</taxon>
        <taxon>Endopterygota</taxon>
        <taxon>Lepidoptera</taxon>
        <taxon>Glossata</taxon>
        <taxon>Ditrysia</taxon>
        <taxon>Papilionoidea</taxon>
        <taxon>Papilionidae</taxon>
        <taxon>Papilioninae</taxon>
        <taxon>Papilio</taxon>
    </lineage>
</organism>
<reference evidence="2 3" key="1">
    <citation type="journal article" date="2015" name="Nat. Commun.">
        <title>Outbred genome sequencing and CRISPR/Cas9 gene editing in butterflies.</title>
        <authorList>
            <person name="Li X."/>
            <person name="Fan D."/>
            <person name="Zhang W."/>
            <person name="Liu G."/>
            <person name="Zhang L."/>
            <person name="Zhao L."/>
            <person name="Fang X."/>
            <person name="Chen L."/>
            <person name="Dong Y."/>
            <person name="Chen Y."/>
            <person name="Ding Y."/>
            <person name="Zhao R."/>
            <person name="Feng M."/>
            <person name="Zhu Y."/>
            <person name="Feng Y."/>
            <person name="Jiang X."/>
            <person name="Zhu D."/>
            <person name="Xiang H."/>
            <person name="Feng X."/>
            <person name="Li S."/>
            <person name="Wang J."/>
            <person name="Zhang G."/>
            <person name="Kronforst M.R."/>
            <person name="Wang W."/>
        </authorList>
    </citation>
    <scope>NUCLEOTIDE SEQUENCE [LARGE SCALE GENOMIC DNA]</scope>
    <source>
        <strain evidence="2">Ya'a_city_454_Px</strain>
        <tissue evidence="2">Whole body</tissue>
    </source>
</reference>
<sequence length="149" mass="16875">MFLLFLSLILLFNTIFCFVPDSNESDFDPIIYYLLNGNETELSGFYNTENDLNIGGEPLYSDGIWKCGTCDNINERRLIYSETNEVDTNILDENFLQVQVGFSFDEMRCITIESDDECSVARASGDCVGPTVTLIVADTQRFIVRVFGE</sequence>
<proteinExistence type="predicted"/>
<protein>
    <submittedName>
        <fullName evidence="2">Uncharacterized protein</fullName>
    </submittedName>
</protein>
<evidence type="ECO:0000313" key="2">
    <source>
        <dbReference type="EMBL" id="KPI92956.1"/>
    </source>
</evidence>
<dbReference type="EMBL" id="KQ459603">
    <property type="protein sequence ID" value="KPI92956.1"/>
    <property type="molecule type" value="Genomic_DNA"/>
</dbReference>
<evidence type="ECO:0000313" key="3">
    <source>
        <dbReference type="Proteomes" id="UP000053268"/>
    </source>
</evidence>
<accession>A0A194PHR2</accession>
<feature type="signal peptide" evidence="1">
    <location>
        <begin position="1"/>
        <end position="17"/>
    </location>
</feature>
<gene>
    <name evidence="2" type="ORF">RR46_14177</name>
</gene>
<dbReference type="AlphaFoldDB" id="A0A194PHR2"/>
<feature type="chain" id="PRO_5008263258" evidence="1">
    <location>
        <begin position="18"/>
        <end position="149"/>
    </location>
</feature>
<keyword evidence="1" id="KW-0732">Signal</keyword>
<evidence type="ECO:0000256" key="1">
    <source>
        <dbReference type="SAM" id="SignalP"/>
    </source>
</evidence>